<dbReference type="GO" id="GO:0005886">
    <property type="term" value="C:plasma membrane"/>
    <property type="evidence" value="ECO:0007669"/>
    <property type="project" value="TreeGrafter"/>
</dbReference>
<keyword evidence="5" id="KW-1015">Disulfide bond</keyword>
<dbReference type="InterPro" id="IPR007110">
    <property type="entry name" value="Ig-like_dom"/>
</dbReference>
<name>A0AAV7PWH6_PLEWA</name>
<feature type="compositionally biased region" description="Basic and acidic residues" evidence="6">
    <location>
        <begin position="397"/>
        <end position="413"/>
    </location>
</feature>
<reference evidence="9" key="1">
    <citation type="journal article" date="2022" name="bioRxiv">
        <title>Sequencing and chromosome-scale assembly of the giantPleurodeles waltlgenome.</title>
        <authorList>
            <person name="Brown T."/>
            <person name="Elewa A."/>
            <person name="Iarovenko S."/>
            <person name="Subramanian E."/>
            <person name="Araus A.J."/>
            <person name="Petzold A."/>
            <person name="Susuki M."/>
            <person name="Suzuki K.-i.T."/>
            <person name="Hayashi T."/>
            <person name="Toyoda A."/>
            <person name="Oliveira C."/>
            <person name="Osipova E."/>
            <person name="Leigh N.D."/>
            <person name="Simon A."/>
            <person name="Yun M.H."/>
        </authorList>
    </citation>
    <scope>NUCLEOTIDE SEQUENCE</scope>
    <source>
        <strain evidence="9">20211129_DDA</strain>
        <tissue evidence="9">Liver</tissue>
    </source>
</reference>
<evidence type="ECO:0000259" key="8">
    <source>
        <dbReference type="PROSITE" id="PS50835"/>
    </source>
</evidence>
<evidence type="ECO:0000313" key="10">
    <source>
        <dbReference type="Proteomes" id="UP001066276"/>
    </source>
</evidence>
<dbReference type="EMBL" id="JANPWB010000011">
    <property type="protein sequence ID" value="KAJ1132563.1"/>
    <property type="molecule type" value="Genomic_DNA"/>
</dbReference>
<dbReference type="Proteomes" id="UP001066276">
    <property type="component" value="Chromosome 7"/>
</dbReference>
<evidence type="ECO:0000256" key="7">
    <source>
        <dbReference type="SAM" id="Phobius"/>
    </source>
</evidence>
<dbReference type="PROSITE" id="PS50835">
    <property type="entry name" value="IG_LIKE"/>
    <property type="match status" value="2"/>
</dbReference>
<dbReference type="CDD" id="cd00096">
    <property type="entry name" value="Ig"/>
    <property type="match status" value="1"/>
</dbReference>
<accession>A0AAV7PWH6</accession>
<evidence type="ECO:0000256" key="3">
    <source>
        <dbReference type="ARBA" id="ARBA00022989"/>
    </source>
</evidence>
<dbReference type="InterPro" id="IPR013162">
    <property type="entry name" value="CD80_C2-set"/>
</dbReference>
<dbReference type="PANTHER" id="PTHR12035">
    <property type="entry name" value="SIALIC ACID BINDING IMMUNOGLOBULIN-LIKE LECTIN"/>
    <property type="match status" value="1"/>
</dbReference>
<evidence type="ECO:0000256" key="2">
    <source>
        <dbReference type="ARBA" id="ARBA00022692"/>
    </source>
</evidence>
<dbReference type="InterPro" id="IPR051036">
    <property type="entry name" value="SIGLEC"/>
</dbReference>
<protein>
    <recommendedName>
        <fullName evidence="8">Ig-like domain-containing protein</fullName>
    </recommendedName>
</protein>
<dbReference type="InterPro" id="IPR013783">
    <property type="entry name" value="Ig-like_fold"/>
</dbReference>
<dbReference type="Pfam" id="PF08205">
    <property type="entry name" value="C2-set_2"/>
    <property type="match status" value="1"/>
</dbReference>
<feature type="compositionally biased region" description="Polar residues" evidence="6">
    <location>
        <begin position="378"/>
        <end position="396"/>
    </location>
</feature>
<dbReference type="SUPFAM" id="SSF48726">
    <property type="entry name" value="Immunoglobulin"/>
    <property type="match status" value="3"/>
</dbReference>
<dbReference type="InterPro" id="IPR036179">
    <property type="entry name" value="Ig-like_dom_sf"/>
</dbReference>
<evidence type="ECO:0000256" key="6">
    <source>
        <dbReference type="SAM" id="MobiDB-lite"/>
    </source>
</evidence>
<dbReference type="PANTHER" id="PTHR12035:SF125">
    <property type="entry name" value="SIALIC ACID-BINDING IG-LIKE LECTIN 5"/>
    <property type="match status" value="1"/>
</dbReference>
<dbReference type="GO" id="GO:0033691">
    <property type="term" value="F:sialic acid binding"/>
    <property type="evidence" value="ECO:0007669"/>
    <property type="project" value="TreeGrafter"/>
</dbReference>
<feature type="domain" description="Ig-like" evidence="8">
    <location>
        <begin position="136"/>
        <end position="230"/>
    </location>
</feature>
<comment type="caution">
    <text evidence="9">The sequence shown here is derived from an EMBL/GenBank/DDBJ whole genome shotgun (WGS) entry which is preliminary data.</text>
</comment>
<evidence type="ECO:0000313" key="9">
    <source>
        <dbReference type="EMBL" id="KAJ1132563.1"/>
    </source>
</evidence>
<gene>
    <name evidence="9" type="ORF">NDU88_010872</name>
</gene>
<organism evidence="9 10">
    <name type="scientific">Pleurodeles waltl</name>
    <name type="common">Iberian ribbed newt</name>
    <dbReference type="NCBI Taxonomy" id="8319"/>
    <lineage>
        <taxon>Eukaryota</taxon>
        <taxon>Metazoa</taxon>
        <taxon>Chordata</taxon>
        <taxon>Craniata</taxon>
        <taxon>Vertebrata</taxon>
        <taxon>Euteleostomi</taxon>
        <taxon>Amphibia</taxon>
        <taxon>Batrachia</taxon>
        <taxon>Caudata</taxon>
        <taxon>Salamandroidea</taxon>
        <taxon>Salamandridae</taxon>
        <taxon>Pleurodelinae</taxon>
        <taxon>Pleurodeles</taxon>
    </lineage>
</organism>
<proteinExistence type="predicted"/>
<keyword evidence="2 7" id="KW-0812">Transmembrane</keyword>
<evidence type="ECO:0000256" key="5">
    <source>
        <dbReference type="ARBA" id="ARBA00023157"/>
    </source>
</evidence>
<dbReference type="Pfam" id="PF07686">
    <property type="entry name" value="V-set"/>
    <property type="match status" value="1"/>
</dbReference>
<feature type="transmembrane region" description="Helical" evidence="7">
    <location>
        <begin position="344"/>
        <end position="366"/>
    </location>
</feature>
<sequence length="413" mass="45383">MDISALCPSEDYTLTVTSPVRAQKGLCVLIPCTFTYEDTTESPGRAHGYWFIKGDPRDKAVATNDVNKQIYGFARGHFRLAGDVRSRDCSLSINDIRSWDKKTYFFRYEHSEASKFKWNYVGFPLRVTVLDLQDKPTIDLPPALTEGANVSVNCTAPGRCSGTPPSISWTMGWNSAYSTMNRTVNHSDDTQSHISEITFQVSREHNRKQLDCTAYFSTVGASATSSATLNVEYAPRIAAINSSSCQSSENAIMCICVVEAYPLPTIEWKINENILPESFQNGSMQQAFSLHSNLKNSTLIMNISDSPTLSITCIFSNKHGTGAEILKSPESFSTSSSQGASTGAIIGIAVAITLLFMLLVGMSLCITRKIRKKGNSGSGTLNEASHGTTVDSTYQELQRRQSDTYGELKIDRK</sequence>
<evidence type="ECO:0000256" key="4">
    <source>
        <dbReference type="ARBA" id="ARBA00023136"/>
    </source>
</evidence>
<feature type="domain" description="Ig-like" evidence="8">
    <location>
        <begin position="235"/>
        <end position="333"/>
    </location>
</feature>
<dbReference type="InterPro" id="IPR013106">
    <property type="entry name" value="Ig_V-set"/>
</dbReference>
<keyword evidence="3 7" id="KW-1133">Transmembrane helix</keyword>
<dbReference type="Gene3D" id="2.60.40.10">
    <property type="entry name" value="Immunoglobulins"/>
    <property type="match status" value="3"/>
</dbReference>
<comment type="subcellular location">
    <subcellularLocation>
        <location evidence="1">Membrane</location>
        <topology evidence="1">Single-pass membrane protein</topology>
    </subcellularLocation>
</comment>
<feature type="region of interest" description="Disordered" evidence="6">
    <location>
        <begin position="373"/>
        <end position="413"/>
    </location>
</feature>
<dbReference type="GO" id="GO:0007155">
    <property type="term" value="P:cell adhesion"/>
    <property type="evidence" value="ECO:0007669"/>
    <property type="project" value="TreeGrafter"/>
</dbReference>
<keyword evidence="10" id="KW-1185">Reference proteome</keyword>
<keyword evidence="4 7" id="KW-0472">Membrane</keyword>
<evidence type="ECO:0000256" key="1">
    <source>
        <dbReference type="ARBA" id="ARBA00004167"/>
    </source>
</evidence>
<dbReference type="AlphaFoldDB" id="A0AAV7PWH6"/>